<proteinExistence type="predicted"/>
<sequence length="183" mass="20564">MATKVDLPIGVIGICGTTEITNLQIMVPMGNRTKYEAILRNKDRVVVSVENENYMTLRAALAETMQIGLKYTDAVLAATINFNARLEAAAKANKPSALLSQFQTEHVTYSVVHHPAERYAYYNPEQDRTEPEFYRAVAQLRNVEDPDECLIFDDCADTLFDAVVIIRNHIEKSLMTCFMKGAI</sequence>
<dbReference type="EMBL" id="PP179318">
    <property type="protein sequence ID" value="XAI70134.1"/>
    <property type="molecule type" value="Genomic_DNA"/>
</dbReference>
<organism evidence="1">
    <name type="scientific">Pseudomonas phage Nican01</name>
    <dbReference type="NCBI Taxonomy" id="3138540"/>
    <lineage>
        <taxon>Viruses</taxon>
        <taxon>Duplodnaviria</taxon>
        <taxon>Heunggongvirae</taxon>
        <taxon>Uroviricota</taxon>
        <taxon>Caudoviricetes</taxon>
        <taxon>Nickievirus</taxon>
    </lineage>
</organism>
<evidence type="ECO:0000313" key="1">
    <source>
        <dbReference type="EMBL" id="XAI70134.1"/>
    </source>
</evidence>
<name>A0AAU6W0P0_9CAUD</name>
<gene>
    <name evidence="1" type="ORF">Nican01_00121</name>
</gene>
<accession>A0AAU6W0P0</accession>
<reference evidence="1" key="1">
    <citation type="journal article" date="2024" name="J. Gen. Virol.">
        <title>Novel phages of Pseudomonas syringae unveil numerous potential auxiliary metabolic genes.</title>
        <authorList>
            <person name="Feltin C."/>
            <person name="Garneau J.R."/>
            <person name="Morris C.E."/>
            <person name="Berard A."/>
            <person name="Torres-Barcelo C."/>
        </authorList>
    </citation>
    <scope>NUCLEOTIDE SEQUENCE</scope>
</reference>
<protein>
    <submittedName>
        <fullName evidence="1">Uncharacterized protein</fullName>
    </submittedName>
</protein>